<dbReference type="NCBIfam" id="TIGR01640">
    <property type="entry name" value="F_box_assoc_1"/>
    <property type="match status" value="1"/>
</dbReference>
<organism evidence="2 3">
    <name type="scientific">Populus tomentosa</name>
    <name type="common">Chinese white poplar</name>
    <dbReference type="NCBI Taxonomy" id="118781"/>
    <lineage>
        <taxon>Eukaryota</taxon>
        <taxon>Viridiplantae</taxon>
        <taxon>Streptophyta</taxon>
        <taxon>Embryophyta</taxon>
        <taxon>Tracheophyta</taxon>
        <taxon>Spermatophyta</taxon>
        <taxon>Magnoliopsida</taxon>
        <taxon>eudicotyledons</taxon>
        <taxon>Gunneridae</taxon>
        <taxon>Pentapetalae</taxon>
        <taxon>rosids</taxon>
        <taxon>fabids</taxon>
        <taxon>Malpighiales</taxon>
        <taxon>Salicaceae</taxon>
        <taxon>Saliceae</taxon>
        <taxon>Populus</taxon>
    </lineage>
</organism>
<dbReference type="OrthoDB" id="1867629at2759"/>
<dbReference type="Pfam" id="PF00646">
    <property type="entry name" value="F-box"/>
    <property type="match status" value="1"/>
</dbReference>
<gene>
    <name evidence="2" type="ORF">POTOM_021199</name>
</gene>
<dbReference type="PROSITE" id="PS50181">
    <property type="entry name" value="FBOX"/>
    <property type="match status" value="1"/>
</dbReference>
<accession>A0A8X7ZRG5</accession>
<feature type="domain" description="F-box" evidence="1">
    <location>
        <begin position="40"/>
        <end position="87"/>
    </location>
</feature>
<sequence>MALSLRRYAWPSYQNSDDHLDCILRERSQKEREMSIAMETMTGDPLPEDVIIEILSRLPVKNLLQFKCVCKSWYAIITSPNLISKHLRNYYDKNDSDCLLAQYCVTQAGEIASFELLVDETPTRALSYGSLHLMRFHSPYIYGPCDGIFYMYGHFYDYRALWNPAVNELKTLPPIPNPPFSFSYSPRYDAYGFRLHPVTKDYEVIVMREYWREEEGAWDEDRYPLSVFVYTLSSDSWRYWGDLSRYYHLRNNKCYICVKGVFYWLGSYGACGDPEVAIYFDMATNVCQEIQLPDYDKSYNCESLAVYKDSIALPVVQERVLHVWTLDERCWTKTFVVGPLLGVQYPVGHWQNNTLILMSDSCELLLCDPRTQEITGLGFEGRTIRCVGIFAYKESLVPVKNGHEEAETISDGKITCSSSNRNVASNEESFLMDPDYEEALKLFD</sequence>
<dbReference type="InterPro" id="IPR017451">
    <property type="entry name" value="F-box-assoc_interact_dom"/>
</dbReference>
<proteinExistence type="predicted"/>
<evidence type="ECO:0000313" key="3">
    <source>
        <dbReference type="Proteomes" id="UP000886885"/>
    </source>
</evidence>
<dbReference type="InterPro" id="IPR050796">
    <property type="entry name" value="SCF_F-box_component"/>
</dbReference>
<dbReference type="PANTHER" id="PTHR31672:SF10">
    <property type="entry name" value="F-BOX DOMAIN-CONTAINING PROTEIN"/>
    <property type="match status" value="1"/>
</dbReference>
<protein>
    <recommendedName>
        <fullName evidence="1">F-box domain-containing protein</fullName>
    </recommendedName>
</protein>
<dbReference type="InterPro" id="IPR001810">
    <property type="entry name" value="F-box_dom"/>
</dbReference>
<evidence type="ECO:0000313" key="2">
    <source>
        <dbReference type="EMBL" id="KAG6773861.1"/>
    </source>
</evidence>
<dbReference type="SMART" id="SM00256">
    <property type="entry name" value="FBOX"/>
    <property type="match status" value="1"/>
</dbReference>
<evidence type="ECO:0000259" key="1">
    <source>
        <dbReference type="PROSITE" id="PS50181"/>
    </source>
</evidence>
<dbReference type="Proteomes" id="UP000886885">
    <property type="component" value="Chromosome 5D"/>
</dbReference>
<dbReference type="AlphaFoldDB" id="A0A8X7ZRG5"/>
<dbReference type="InterPro" id="IPR006527">
    <property type="entry name" value="F-box-assoc_dom_typ1"/>
</dbReference>
<dbReference type="PANTHER" id="PTHR31672">
    <property type="entry name" value="BNACNNG10540D PROTEIN"/>
    <property type="match status" value="1"/>
</dbReference>
<dbReference type="Pfam" id="PF07734">
    <property type="entry name" value="FBA_1"/>
    <property type="match status" value="1"/>
</dbReference>
<keyword evidence="3" id="KW-1185">Reference proteome</keyword>
<comment type="caution">
    <text evidence="2">The sequence shown here is derived from an EMBL/GenBank/DDBJ whole genome shotgun (WGS) entry which is preliminary data.</text>
</comment>
<name>A0A8X7ZRG5_POPTO</name>
<reference evidence="2" key="1">
    <citation type="journal article" date="2020" name="bioRxiv">
        <title>Hybrid origin of Populus tomentosa Carr. identified through genome sequencing and phylogenomic analysis.</title>
        <authorList>
            <person name="An X."/>
            <person name="Gao K."/>
            <person name="Chen Z."/>
            <person name="Li J."/>
            <person name="Yang X."/>
            <person name="Yang X."/>
            <person name="Zhou J."/>
            <person name="Guo T."/>
            <person name="Zhao T."/>
            <person name="Huang S."/>
            <person name="Miao D."/>
            <person name="Khan W.U."/>
            <person name="Rao P."/>
            <person name="Ye M."/>
            <person name="Lei B."/>
            <person name="Liao W."/>
            <person name="Wang J."/>
            <person name="Ji L."/>
            <person name="Li Y."/>
            <person name="Guo B."/>
            <person name="Mustafa N.S."/>
            <person name="Li S."/>
            <person name="Yun Q."/>
            <person name="Keller S.R."/>
            <person name="Mao J."/>
            <person name="Zhang R."/>
            <person name="Strauss S.H."/>
        </authorList>
    </citation>
    <scope>NUCLEOTIDE SEQUENCE</scope>
    <source>
        <strain evidence="2">GM15</strain>
        <tissue evidence="2">Leaf</tissue>
    </source>
</reference>
<dbReference type="CDD" id="cd22157">
    <property type="entry name" value="F-box_AtFBW1-like"/>
    <property type="match status" value="1"/>
</dbReference>
<dbReference type="EMBL" id="JAAWWB010000010">
    <property type="protein sequence ID" value="KAG6773861.1"/>
    <property type="molecule type" value="Genomic_DNA"/>
</dbReference>